<dbReference type="GO" id="GO:0051213">
    <property type="term" value="F:dioxygenase activity"/>
    <property type="evidence" value="ECO:0007669"/>
    <property type="project" value="UniProtKB-KW"/>
</dbReference>
<feature type="domain" description="Fe2OG dioxygenase" evidence="12">
    <location>
        <begin position="645"/>
        <end position="739"/>
    </location>
</feature>
<evidence type="ECO:0000256" key="4">
    <source>
        <dbReference type="ARBA" id="ARBA00022691"/>
    </source>
</evidence>
<proteinExistence type="predicted"/>
<dbReference type="PANTHER" id="PTHR46402:SF2">
    <property type="entry name" value="HISTONE-LYSINE N-TRIMETHYLTRANSFERASE SMYD5"/>
    <property type="match status" value="1"/>
</dbReference>
<keyword evidence="6" id="KW-0256">Endoplasmic reticulum</keyword>
<evidence type="ECO:0000256" key="8">
    <source>
        <dbReference type="ARBA" id="ARBA00023002"/>
    </source>
</evidence>
<keyword evidence="3" id="KW-0808">Transferase</keyword>
<dbReference type="AlphaFoldDB" id="A0AAX4PHK7"/>
<evidence type="ECO:0000256" key="10">
    <source>
        <dbReference type="ARBA" id="ARBA00023180"/>
    </source>
</evidence>
<keyword evidence="2" id="KW-0489">Methyltransferase</keyword>
<dbReference type="Gene3D" id="2.170.270.10">
    <property type="entry name" value="SET domain"/>
    <property type="match status" value="1"/>
</dbReference>
<dbReference type="GO" id="GO:0042799">
    <property type="term" value="F:histone H4K20 methyltransferase activity"/>
    <property type="evidence" value="ECO:0007669"/>
    <property type="project" value="TreeGrafter"/>
</dbReference>
<dbReference type="SMART" id="SM00702">
    <property type="entry name" value="P4Hc"/>
    <property type="match status" value="1"/>
</dbReference>
<dbReference type="SUPFAM" id="SSF48452">
    <property type="entry name" value="TPR-like"/>
    <property type="match status" value="1"/>
</dbReference>
<comment type="cofactor">
    <cofactor evidence="1">
        <name>L-ascorbate</name>
        <dbReference type="ChEBI" id="CHEBI:38290"/>
    </cofactor>
</comment>
<keyword evidence="14" id="KW-1185">Reference proteome</keyword>
<evidence type="ECO:0000256" key="6">
    <source>
        <dbReference type="ARBA" id="ARBA00022824"/>
    </source>
</evidence>
<protein>
    <recommendedName>
        <fullName evidence="12">Fe2OG dioxygenase domain-containing protein</fullName>
    </recommendedName>
</protein>
<evidence type="ECO:0000256" key="9">
    <source>
        <dbReference type="ARBA" id="ARBA00023004"/>
    </source>
</evidence>
<evidence type="ECO:0000256" key="5">
    <source>
        <dbReference type="ARBA" id="ARBA00022723"/>
    </source>
</evidence>
<keyword evidence="10" id="KW-0325">Glycoprotein</keyword>
<reference evidence="13 14" key="1">
    <citation type="submission" date="2024-03" db="EMBL/GenBank/DDBJ databases">
        <title>Complete genome sequence of the green alga Chloropicon roscoffensis RCC1871.</title>
        <authorList>
            <person name="Lemieux C."/>
            <person name="Pombert J.-F."/>
            <person name="Otis C."/>
            <person name="Turmel M."/>
        </authorList>
    </citation>
    <scope>NUCLEOTIDE SEQUENCE [LARGE SCALE GENOMIC DNA]</scope>
    <source>
        <strain evidence="13 14">RCC1871</strain>
    </source>
</reference>
<evidence type="ECO:0000313" key="14">
    <source>
        <dbReference type="Proteomes" id="UP001472866"/>
    </source>
</evidence>
<keyword evidence="5" id="KW-0479">Metal-binding</keyword>
<keyword evidence="4" id="KW-0949">S-adenosyl-L-methionine</keyword>
<evidence type="ECO:0000256" key="7">
    <source>
        <dbReference type="ARBA" id="ARBA00022964"/>
    </source>
</evidence>
<evidence type="ECO:0000313" key="13">
    <source>
        <dbReference type="EMBL" id="WZN65209.1"/>
    </source>
</evidence>
<evidence type="ECO:0000256" key="2">
    <source>
        <dbReference type="ARBA" id="ARBA00022603"/>
    </source>
</evidence>
<keyword evidence="9" id="KW-0408">Iron</keyword>
<dbReference type="InterPro" id="IPR005123">
    <property type="entry name" value="Oxoglu/Fe-dep_dioxygenase_dom"/>
</dbReference>
<name>A0AAX4PHK7_9CHLO</name>
<keyword evidence="7" id="KW-0223">Dioxygenase</keyword>
<dbReference type="GO" id="GO:0032259">
    <property type="term" value="P:methylation"/>
    <property type="evidence" value="ECO:0007669"/>
    <property type="project" value="UniProtKB-KW"/>
</dbReference>
<dbReference type="PROSITE" id="PS51471">
    <property type="entry name" value="FE2OG_OXY"/>
    <property type="match status" value="1"/>
</dbReference>
<evidence type="ECO:0000259" key="12">
    <source>
        <dbReference type="PROSITE" id="PS51471"/>
    </source>
</evidence>
<accession>A0AAX4PHK7</accession>
<dbReference type="InterPro" id="IPR046341">
    <property type="entry name" value="SET_dom_sf"/>
</dbReference>
<dbReference type="GO" id="GO:0031418">
    <property type="term" value="F:L-ascorbic acid binding"/>
    <property type="evidence" value="ECO:0007669"/>
    <property type="project" value="InterPro"/>
</dbReference>
<gene>
    <name evidence="13" type="ORF">HKI87_11g67660</name>
</gene>
<dbReference type="Proteomes" id="UP001472866">
    <property type="component" value="Chromosome 11"/>
</dbReference>
<keyword evidence="8" id="KW-0560">Oxidoreductase</keyword>
<dbReference type="Gene3D" id="1.25.40.10">
    <property type="entry name" value="Tetratricopeptide repeat domain"/>
    <property type="match status" value="1"/>
</dbReference>
<evidence type="ECO:0000256" key="1">
    <source>
        <dbReference type="ARBA" id="ARBA00001961"/>
    </source>
</evidence>
<dbReference type="GO" id="GO:0016705">
    <property type="term" value="F:oxidoreductase activity, acting on paired donors, with incorporation or reduction of molecular oxygen"/>
    <property type="evidence" value="ECO:0007669"/>
    <property type="project" value="InterPro"/>
</dbReference>
<dbReference type="InterPro" id="IPR019734">
    <property type="entry name" value="TPR_rpt"/>
</dbReference>
<dbReference type="InterPro" id="IPR006620">
    <property type="entry name" value="Pro_4_hyd_alph"/>
</dbReference>
<dbReference type="EMBL" id="CP151511">
    <property type="protein sequence ID" value="WZN65209.1"/>
    <property type="molecule type" value="Genomic_DNA"/>
</dbReference>
<sequence>MASTAPTVGATGRLEYGDKIASEEPTFCTQAPGYHKTLVSCCYACLRILGTLEENLQACLPDGEAESSLDEPLPWAPAWATKLDQRHAKVSCPRGCGAQFCSQECLDRANRMHHDVLCVGPCTEDDPIYKFKTLVLERYILVFDLVAQVCVCLAKGGETEAEMTDAVPSFSRERVGSFLPFGEHARDFGDALGTYGDAMLAVAEDLRSDGDENPEDLAEDLSLVIAELFELLMATMEAKALPGARALRSWGPDFFARLATWVDVVSVGVECLSPAGRYVNGLLGGREANEILDACSRMPALGAALSALASVDGDDDDGGELDIVKIQEAHDEGDLFLPNVSGLVFSDAVASYGHSCQPSVAISFSPLDARVIVQANHAMAAGHRRTLCYRRGSETHDETLEFLHRNGMDCCSCSTCSHRAELREMEAMGGATEADLEALDRMGKIAFEEERYEDACDVYSRVVELTRADGSAWVAYGRALVNLDRWSRGYDVWREGAEAARVTGSPHEELETLMASHRYYRAEKGSRKGEIALWNGTKIFASSGCCDWAVEGEEDPRLPRNVRWGAFFVQEPVLSRPECAAIIEEAEGHAAERQGWSTKRHYSVPTTDIPAHALPGCLSALNRALERSIFPAISSRFGEDVSDLQVHDAFVIKYSMDGQKFLPIHTDQSHYSATIGLNSTGEYEGGGIVVLEEGEEEEEGCVVKVNEGEAFIFRGGEMSHGGRNIRSGVRYIIALFIFSHRDPDVDEDDEEGGQEEV</sequence>
<dbReference type="InterPro" id="IPR011990">
    <property type="entry name" value="TPR-like_helical_dom_sf"/>
</dbReference>
<evidence type="ECO:0000256" key="3">
    <source>
        <dbReference type="ARBA" id="ARBA00022679"/>
    </source>
</evidence>
<dbReference type="GO" id="GO:0045814">
    <property type="term" value="P:negative regulation of gene expression, epigenetic"/>
    <property type="evidence" value="ECO:0007669"/>
    <property type="project" value="TreeGrafter"/>
</dbReference>
<organism evidence="13 14">
    <name type="scientific">Chloropicon roscoffensis</name>
    <dbReference type="NCBI Taxonomy" id="1461544"/>
    <lineage>
        <taxon>Eukaryota</taxon>
        <taxon>Viridiplantae</taxon>
        <taxon>Chlorophyta</taxon>
        <taxon>Chloropicophyceae</taxon>
        <taxon>Chloropicales</taxon>
        <taxon>Chloropicaceae</taxon>
        <taxon>Chloropicon</taxon>
    </lineage>
</organism>
<keyword evidence="11" id="KW-0802">TPR repeat</keyword>
<dbReference type="PROSITE" id="PS50005">
    <property type="entry name" value="TPR"/>
    <property type="match status" value="1"/>
</dbReference>
<dbReference type="Gene3D" id="2.60.120.620">
    <property type="entry name" value="q2cbj1_9rhob like domain"/>
    <property type="match status" value="1"/>
</dbReference>
<dbReference type="GO" id="GO:0005506">
    <property type="term" value="F:iron ion binding"/>
    <property type="evidence" value="ECO:0007669"/>
    <property type="project" value="InterPro"/>
</dbReference>
<evidence type="ECO:0000256" key="11">
    <source>
        <dbReference type="PROSITE-ProRule" id="PRU00339"/>
    </source>
</evidence>
<dbReference type="PANTHER" id="PTHR46402">
    <property type="entry name" value="SET AND MYND DOMAIN-CONTAINING PROTEIN 5"/>
    <property type="match status" value="1"/>
</dbReference>
<feature type="repeat" description="TPR" evidence="11">
    <location>
        <begin position="436"/>
        <end position="469"/>
    </location>
</feature>